<dbReference type="Pfam" id="PF25610">
    <property type="entry name" value="HR1_TOCA"/>
    <property type="match status" value="1"/>
</dbReference>
<evidence type="ECO:0000256" key="1">
    <source>
        <dbReference type="ARBA" id="ARBA00004245"/>
    </source>
</evidence>
<dbReference type="Gene3D" id="1.20.1270.60">
    <property type="entry name" value="Arfaptin homology (AH) domain/BAR domain"/>
    <property type="match status" value="1"/>
</dbReference>
<dbReference type="PRINTS" id="PR00452">
    <property type="entry name" value="SH3DOMAIN"/>
</dbReference>
<feature type="domain" description="F-BAR" evidence="11">
    <location>
        <begin position="1"/>
        <end position="198"/>
    </location>
</feature>
<evidence type="ECO:0000259" key="11">
    <source>
        <dbReference type="PROSITE" id="PS51741"/>
    </source>
</evidence>
<dbReference type="SMART" id="SM00055">
    <property type="entry name" value="FCH"/>
    <property type="match status" value="1"/>
</dbReference>
<dbReference type="Pfam" id="PF00611">
    <property type="entry name" value="FCH"/>
    <property type="match status" value="1"/>
</dbReference>
<dbReference type="InterPro" id="IPR057870">
    <property type="entry name" value="HR1_TOCA"/>
</dbReference>
<evidence type="ECO:0000256" key="2">
    <source>
        <dbReference type="ARBA" id="ARBA00022443"/>
    </source>
</evidence>
<dbReference type="AlphaFoldDB" id="A0A8X6KN08"/>
<proteinExistence type="predicted"/>
<dbReference type="OrthoDB" id="28357at2759"/>
<evidence type="ECO:0000256" key="5">
    <source>
        <dbReference type="ARBA" id="ARBA00023054"/>
    </source>
</evidence>
<dbReference type="InterPro" id="IPR036028">
    <property type="entry name" value="SH3-like_dom_sf"/>
</dbReference>
<dbReference type="PROSITE" id="PS51741">
    <property type="entry name" value="F_BAR"/>
    <property type="match status" value="1"/>
</dbReference>
<keyword evidence="3" id="KW-0963">Cytoplasm</keyword>
<dbReference type="Pfam" id="PF14604">
    <property type="entry name" value="SH3_9"/>
    <property type="match status" value="1"/>
</dbReference>
<name>A0A8X6KN08_9ARAC</name>
<feature type="coiled-coil region" evidence="9">
    <location>
        <begin position="161"/>
        <end position="231"/>
    </location>
</feature>
<evidence type="ECO:0000256" key="3">
    <source>
        <dbReference type="ARBA" id="ARBA00022490"/>
    </source>
</evidence>
<dbReference type="Gene3D" id="2.30.30.40">
    <property type="entry name" value="SH3 Domains"/>
    <property type="match status" value="1"/>
</dbReference>
<gene>
    <name evidence="12" type="primary">NOSTRIN</name>
    <name evidence="12" type="ORF">TNIN_90431</name>
</gene>
<dbReference type="InterPro" id="IPR027267">
    <property type="entry name" value="AH/BAR_dom_sf"/>
</dbReference>
<dbReference type="InterPro" id="IPR031160">
    <property type="entry name" value="F_BAR_dom"/>
</dbReference>
<sequence>MSFQDSFWGPNGFEELRKSIKEGQDFTKDIAAILHERSELEMTYAKNLSKLAAKINKATRLTLGTTQHAWQEVALQMENEADTHRCFSSSLEEDVVRPIKVLLECQHKQRKLLENSVDKVFKTLNDRRNEELKAKKISYACARENERMQEQALDCKLNKGKLLTEKDIHKLEAKKRKAEELLTRADIDYYNSCIKAEKMNGQMGPALIQCSERLKTTAENLSNEMKKERRKEILQRFLSLLKHDLELERKGKQGVENLAKVFQETPTFGDADAQQDVFEKLQHMRAMLTYLEATRYKMQCTIAELDGRNKPTHPLFAHMEVKNKQGMFQTVLKIPHWVRMERRNSGSSGSGSNDSHDIDISQVQDTPTDLYANVPSHCNGVSSLIQCRALYDYEAKLSDELTLHPGDIIILVQKTEDGWWQGELNGNMGVFPSTYVEEL</sequence>
<evidence type="ECO:0000256" key="8">
    <source>
        <dbReference type="PROSITE-ProRule" id="PRU01077"/>
    </source>
</evidence>
<dbReference type="PRINTS" id="PR00499">
    <property type="entry name" value="P67PHOX"/>
</dbReference>
<keyword evidence="5 8" id="KW-0175">Coiled coil</keyword>
<evidence type="ECO:0000259" key="10">
    <source>
        <dbReference type="PROSITE" id="PS50002"/>
    </source>
</evidence>
<dbReference type="SUPFAM" id="SSF50044">
    <property type="entry name" value="SH3-domain"/>
    <property type="match status" value="1"/>
</dbReference>
<dbReference type="GO" id="GO:0043226">
    <property type="term" value="C:organelle"/>
    <property type="evidence" value="ECO:0007669"/>
    <property type="project" value="UniProtKB-ARBA"/>
</dbReference>
<dbReference type="GO" id="GO:0005737">
    <property type="term" value="C:cytoplasm"/>
    <property type="evidence" value="ECO:0007669"/>
    <property type="project" value="TreeGrafter"/>
</dbReference>
<comment type="caution">
    <text evidence="12">The sequence shown here is derived from an EMBL/GenBank/DDBJ whole genome shotgun (WGS) entry which is preliminary data.</text>
</comment>
<keyword evidence="6" id="KW-0206">Cytoskeleton</keyword>
<dbReference type="PANTHER" id="PTHR23065:SF7">
    <property type="entry name" value="NOSTRIN, ISOFORM H"/>
    <property type="match status" value="1"/>
</dbReference>
<keyword evidence="13" id="KW-1185">Reference proteome</keyword>
<dbReference type="PANTHER" id="PTHR23065">
    <property type="entry name" value="PROLINE-SERINE-THREONINE PHOSPHATASE INTERACTING PROTEIN 1"/>
    <property type="match status" value="1"/>
</dbReference>
<evidence type="ECO:0000256" key="9">
    <source>
        <dbReference type="SAM" id="Coils"/>
    </source>
</evidence>
<dbReference type="PROSITE" id="PS50002">
    <property type="entry name" value="SH3"/>
    <property type="match status" value="1"/>
</dbReference>
<dbReference type="GO" id="GO:0005886">
    <property type="term" value="C:plasma membrane"/>
    <property type="evidence" value="ECO:0007669"/>
    <property type="project" value="TreeGrafter"/>
</dbReference>
<evidence type="ECO:0000256" key="7">
    <source>
        <dbReference type="PROSITE-ProRule" id="PRU00192"/>
    </source>
</evidence>
<evidence type="ECO:0000256" key="4">
    <source>
        <dbReference type="ARBA" id="ARBA00022553"/>
    </source>
</evidence>
<comment type="subcellular location">
    <subcellularLocation>
        <location evidence="1">Cytoplasm</location>
        <location evidence="1">Cytoskeleton</location>
    </subcellularLocation>
</comment>
<dbReference type="SMART" id="SM00326">
    <property type="entry name" value="SH3"/>
    <property type="match status" value="1"/>
</dbReference>
<keyword evidence="4" id="KW-0597">Phosphoprotein</keyword>
<feature type="domain" description="SH3" evidence="10">
    <location>
        <begin position="382"/>
        <end position="439"/>
    </location>
</feature>
<reference evidence="12" key="1">
    <citation type="submission" date="2020-08" db="EMBL/GenBank/DDBJ databases">
        <title>Multicomponent nature underlies the extraordinary mechanical properties of spider dragline silk.</title>
        <authorList>
            <person name="Kono N."/>
            <person name="Nakamura H."/>
            <person name="Mori M."/>
            <person name="Yoshida Y."/>
            <person name="Ohtoshi R."/>
            <person name="Malay A.D."/>
            <person name="Moran D.A.P."/>
            <person name="Tomita M."/>
            <person name="Numata K."/>
            <person name="Arakawa K."/>
        </authorList>
    </citation>
    <scope>NUCLEOTIDE SEQUENCE</scope>
</reference>
<dbReference type="InterPro" id="IPR035656">
    <property type="entry name" value="Nostrin_SH3"/>
</dbReference>
<organism evidence="12 13">
    <name type="scientific">Trichonephila inaurata madagascariensis</name>
    <dbReference type="NCBI Taxonomy" id="2747483"/>
    <lineage>
        <taxon>Eukaryota</taxon>
        <taxon>Metazoa</taxon>
        <taxon>Ecdysozoa</taxon>
        <taxon>Arthropoda</taxon>
        <taxon>Chelicerata</taxon>
        <taxon>Arachnida</taxon>
        <taxon>Araneae</taxon>
        <taxon>Araneomorphae</taxon>
        <taxon>Entelegynae</taxon>
        <taxon>Araneoidea</taxon>
        <taxon>Nephilidae</taxon>
        <taxon>Trichonephila</taxon>
        <taxon>Trichonephila inaurata</taxon>
    </lineage>
</organism>
<dbReference type="CDD" id="cd11823">
    <property type="entry name" value="SH3_Nostrin"/>
    <property type="match status" value="1"/>
</dbReference>
<evidence type="ECO:0000313" key="13">
    <source>
        <dbReference type="Proteomes" id="UP000886998"/>
    </source>
</evidence>
<dbReference type="Proteomes" id="UP000886998">
    <property type="component" value="Unassembled WGS sequence"/>
</dbReference>
<protein>
    <submittedName>
        <fullName evidence="12">Nostrin</fullName>
    </submittedName>
</protein>
<keyword evidence="2 7" id="KW-0728">SH3 domain</keyword>
<dbReference type="EMBL" id="BMAV01027624">
    <property type="protein sequence ID" value="GFS60984.1"/>
    <property type="molecule type" value="Genomic_DNA"/>
</dbReference>
<dbReference type="FunFam" id="2.30.30.40:FF:000072">
    <property type="entry name" value="Unconventional Myosin IB"/>
    <property type="match status" value="1"/>
</dbReference>
<dbReference type="InterPro" id="IPR001060">
    <property type="entry name" value="FCH_dom"/>
</dbReference>
<dbReference type="InterPro" id="IPR001452">
    <property type="entry name" value="SH3_domain"/>
</dbReference>
<evidence type="ECO:0000256" key="6">
    <source>
        <dbReference type="ARBA" id="ARBA00023212"/>
    </source>
</evidence>
<accession>A0A8X6KN08</accession>
<dbReference type="SUPFAM" id="SSF103657">
    <property type="entry name" value="BAR/IMD domain-like"/>
    <property type="match status" value="1"/>
</dbReference>
<evidence type="ECO:0000313" key="12">
    <source>
        <dbReference type="EMBL" id="GFS60984.1"/>
    </source>
</evidence>
<dbReference type="GO" id="GO:0016192">
    <property type="term" value="P:vesicle-mediated transport"/>
    <property type="evidence" value="ECO:0007669"/>
    <property type="project" value="UniProtKB-ARBA"/>
</dbReference>